<gene>
    <name evidence="1" type="ORF">CTEST_13020</name>
</gene>
<evidence type="ECO:0000313" key="2">
    <source>
        <dbReference type="Proteomes" id="UP000035540"/>
    </source>
</evidence>
<proteinExistence type="predicted"/>
<dbReference type="PATRIC" id="fig|136857.5.peg.2569"/>
<accession>A0A0G3HFR4</accession>
<evidence type="ECO:0008006" key="3">
    <source>
        <dbReference type="Google" id="ProtNLM"/>
    </source>
</evidence>
<dbReference type="Proteomes" id="UP000035540">
    <property type="component" value="Chromosome"/>
</dbReference>
<sequence>MESRATELGQGIQELSHQEMVAIAQSEGATDWWAQGIAVEVERLIGRREVGQTVTGSINAGVSKTVPGEWKEIFESFHSFMTVGGATLLPSAATGEPTTSATEKWRYWRCSFADGSRATLDCSDASRNHQPKARLSIKHDGLASMADRDATKSHWKAVLNDFAKTLSSQ</sequence>
<dbReference type="STRING" id="136857.CTEST_13020"/>
<keyword evidence="2" id="KW-1185">Reference proteome</keyword>
<evidence type="ECO:0000313" key="1">
    <source>
        <dbReference type="EMBL" id="AKK10007.1"/>
    </source>
</evidence>
<dbReference type="EMBL" id="CP011545">
    <property type="protein sequence ID" value="AKK10007.1"/>
    <property type="molecule type" value="Genomic_DNA"/>
</dbReference>
<reference evidence="1 2" key="1">
    <citation type="journal article" date="2015" name="Genome Announc.">
        <title>Complete Genome Sequence of the Type Strain Corynebacterium testudinoris DSM 44614, Recovered from Necrotic Lesions in the Mouth of a Tortoise.</title>
        <authorList>
            <person name="Ruckert C."/>
            <person name="Kriete M."/>
            <person name="Jaenicke S."/>
            <person name="Winkler A."/>
            <person name="Tauch A."/>
        </authorList>
    </citation>
    <scope>NUCLEOTIDE SEQUENCE [LARGE SCALE GENOMIC DNA]</scope>
    <source>
        <strain evidence="1 2">DSM 44614</strain>
    </source>
</reference>
<protein>
    <recommendedName>
        <fullName evidence="3">SRPBCC domain-containing protein</fullName>
    </recommendedName>
</protein>
<name>A0A0G3HFR4_9CORY</name>
<dbReference type="KEGG" id="cted:CTEST_13020"/>
<dbReference type="AlphaFoldDB" id="A0A0G3HFR4"/>
<reference evidence="2" key="2">
    <citation type="submission" date="2015-05" db="EMBL/GenBank/DDBJ databases">
        <title>Complete genome sequence of Corynebacterium testudinoris DSM 44614, recovered from necrotic lesions in the mouth of a tortoise.</title>
        <authorList>
            <person name="Ruckert C."/>
            <person name="Albersmeier A."/>
            <person name="Winkler A."/>
            <person name="Tauch A."/>
        </authorList>
    </citation>
    <scope>NUCLEOTIDE SEQUENCE [LARGE SCALE GENOMIC DNA]</scope>
    <source>
        <strain evidence="2">DSM 44614</strain>
    </source>
</reference>
<organism evidence="1 2">
    <name type="scientific">Corynebacterium testudinoris</name>
    <dbReference type="NCBI Taxonomy" id="136857"/>
    <lineage>
        <taxon>Bacteria</taxon>
        <taxon>Bacillati</taxon>
        <taxon>Actinomycetota</taxon>
        <taxon>Actinomycetes</taxon>
        <taxon>Mycobacteriales</taxon>
        <taxon>Corynebacteriaceae</taxon>
        <taxon>Corynebacterium</taxon>
    </lineage>
</organism>